<dbReference type="Gene3D" id="3.40.50.2000">
    <property type="entry name" value="Glycogen Phosphorylase B"/>
    <property type="match status" value="2"/>
</dbReference>
<dbReference type="PANTHER" id="PTHR45947:SF3">
    <property type="entry name" value="SULFOQUINOVOSYL TRANSFERASE SQD2"/>
    <property type="match status" value="1"/>
</dbReference>
<reference evidence="3 4" key="1">
    <citation type="submission" date="2022-04" db="EMBL/GenBank/DDBJ databases">
        <title>Complete genome of Methanothermobacter tenebrarum strain RMAS.</title>
        <authorList>
            <person name="Nakamura K."/>
            <person name="Oshima K."/>
            <person name="Hattori M."/>
            <person name="Kamagata Y."/>
            <person name="Takamizawa K."/>
        </authorList>
    </citation>
    <scope>NUCLEOTIDE SEQUENCE [LARGE SCALE GENOMIC DNA]</scope>
    <source>
        <strain evidence="3 4">RMAS</strain>
    </source>
</reference>
<dbReference type="Pfam" id="PF13439">
    <property type="entry name" value="Glyco_transf_4"/>
    <property type="match status" value="1"/>
</dbReference>
<dbReference type="InterPro" id="IPR028098">
    <property type="entry name" value="Glyco_trans_4-like_N"/>
</dbReference>
<dbReference type="InterPro" id="IPR050194">
    <property type="entry name" value="Glycosyltransferase_grp1"/>
</dbReference>
<dbReference type="EMBL" id="AP025698">
    <property type="protein sequence ID" value="BDH79196.1"/>
    <property type="molecule type" value="Genomic_DNA"/>
</dbReference>
<feature type="domain" description="Glycosyltransferase subfamily 4-like N-terminal" evidence="2">
    <location>
        <begin position="10"/>
        <end position="170"/>
    </location>
</feature>
<protein>
    <recommendedName>
        <fullName evidence="5">Glycosyltransferase family 1 protein</fullName>
    </recommendedName>
</protein>
<evidence type="ECO:0000259" key="2">
    <source>
        <dbReference type="Pfam" id="PF13439"/>
    </source>
</evidence>
<dbReference type="SUPFAM" id="SSF53756">
    <property type="entry name" value="UDP-Glycosyltransferase/glycogen phosphorylase"/>
    <property type="match status" value="1"/>
</dbReference>
<accession>A0ABM7YCJ8</accession>
<name>A0ABM7YCJ8_9EURY</name>
<evidence type="ECO:0008006" key="5">
    <source>
        <dbReference type="Google" id="ProtNLM"/>
    </source>
</evidence>
<sequence length="348" mass="38428">MIGKFPPHLGGVASHTYNLAKQLKEKGYHINILTYPHEKIEDKNGIKVSSAPTINIKGLRGLIFTLTATQKLIRTIKKEDIDIIHAHYIIPPGLIALIGSIITGRPYYVTVHGSDALILSTKTILKPIIKLILKRASKILVISKKLAERLTELGIPQEKIMITYNMVDTKIFNPHIKTSFREEIGTKKPIILFVGNLVPQKGVEYLLKAKKRLKEDSKLVIVGGGPLLGKLKKIVKKENIKDVLFTGPRKDINNIMAAADIVVLPSISEGFSIVLLEAMAMAKPVIATKVDGIPEIVDENVGILVEPKNPKELADAIDKLLSDEKEKKRLGENGLKKAAKFSTIKTPY</sequence>
<feature type="domain" description="Glycosyl transferase family 1" evidence="1">
    <location>
        <begin position="179"/>
        <end position="336"/>
    </location>
</feature>
<gene>
    <name evidence="3" type="ORF">MTTB_05750</name>
</gene>
<organism evidence="3 4">
    <name type="scientific">Methanothermobacter tenebrarum</name>
    <dbReference type="NCBI Taxonomy" id="680118"/>
    <lineage>
        <taxon>Archaea</taxon>
        <taxon>Methanobacteriati</taxon>
        <taxon>Methanobacteriota</taxon>
        <taxon>Methanomada group</taxon>
        <taxon>Methanobacteria</taxon>
        <taxon>Methanobacteriales</taxon>
        <taxon>Methanobacteriaceae</taxon>
        <taxon>Methanothermobacter</taxon>
    </lineage>
</organism>
<evidence type="ECO:0000259" key="1">
    <source>
        <dbReference type="Pfam" id="PF00534"/>
    </source>
</evidence>
<proteinExistence type="predicted"/>
<dbReference type="PANTHER" id="PTHR45947">
    <property type="entry name" value="SULFOQUINOVOSYL TRANSFERASE SQD2"/>
    <property type="match status" value="1"/>
</dbReference>
<keyword evidence="4" id="KW-1185">Reference proteome</keyword>
<dbReference type="Proteomes" id="UP000831817">
    <property type="component" value="Chromosome"/>
</dbReference>
<dbReference type="Pfam" id="PF00534">
    <property type="entry name" value="Glycos_transf_1"/>
    <property type="match status" value="1"/>
</dbReference>
<evidence type="ECO:0000313" key="3">
    <source>
        <dbReference type="EMBL" id="BDH79196.1"/>
    </source>
</evidence>
<evidence type="ECO:0000313" key="4">
    <source>
        <dbReference type="Proteomes" id="UP000831817"/>
    </source>
</evidence>
<dbReference type="InterPro" id="IPR001296">
    <property type="entry name" value="Glyco_trans_1"/>
</dbReference>